<name>A0ABY4E6Z4_9NEIS</name>
<sequence>MSESHPLSAYVRASMRLQDSPAVCQRQQQEQRQQDGDYTILTQTTEYTFDNGVRMIAEVEQEWSVHDAVQGDVCPPCDITYRVLDAAGFDIQPPSKSFKNSCQLHFWMQAHHLTQPE</sequence>
<evidence type="ECO:0000313" key="2">
    <source>
        <dbReference type="Proteomes" id="UP000832011"/>
    </source>
</evidence>
<reference evidence="1 2" key="1">
    <citation type="journal article" date="2022" name="Res Sq">
        <title>Evolution of multicellular longitudinally dividing oral cavity symbionts (Neisseriaceae).</title>
        <authorList>
            <person name="Nyongesa S."/>
            <person name="Weber P."/>
            <person name="Bernet E."/>
            <person name="Pullido F."/>
            <person name="Nieckarz M."/>
            <person name="Delaby M."/>
            <person name="Nieves C."/>
            <person name="Viehboeck T."/>
            <person name="Krause N."/>
            <person name="Rivera-Millot A."/>
            <person name="Nakamura A."/>
            <person name="Vischer N."/>
            <person name="VanNieuwenhze M."/>
            <person name="Brun Y."/>
            <person name="Cava F."/>
            <person name="Bulgheresi S."/>
            <person name="Veyrier F."/>
        </authorList>
    </citation>
    <scope>NUCLEOTIDE SEQUENCE [LARGE SCALE GENOMIC DNA]</scope>
    <source>
        <strain evidence="1 2">SN4</strain>
    </source>
</reference>
<gene>
    <name evidence="1" type="ORF">LVJ82_04040</name>
</gene>
<accession>A0ABY4E6Z4</accession>
<dbReference type="Proteomes" id="UP000832011">
    <property type="component" value="Chromosome"/>
</dbReference>
<proteinExistence type="predicted"/>
<keyword evidence="2" id="KW-1185">Reference proteome</keyword>
<protein>
    <submittedName>
        <fullName evidence="1">Uncharacterized protein</fullName>
    </submittedName>
</protein>
<evidence type="ECO:0000313" key="1">
    <source>
        <dbReference type="EMBL" id="UOO90168.1"/>
    </source>
</evidence>
<dbReference type="EMBL" id="CP091511">
    <property type="protein sequence ID" value="UOO90168.1"/>
    <property type="molecule type" value="Genomic_DNA"/>
</dbReference>
<dbReference type="RefSeq" id="WP_058355938.1">
    <property type="nucleotide sequence ID" value="NZ_CABKVG010000008.1"/>
</dbReference>
<organism evidence="1 2">
    <name type="scientific">Vitreoscilla massiliensis</name>
    <dbReference type="NCBI Taxonomy" id="1689272"/>
    <lineage>
        <taxon>Bacteria</taxon>
        <taxon>Pseudomonadati</taxon>
        <taxon>Pseudomonadota</taxon>
        <taxon>Betaproteobacteria</taxon>
        <taxon>Neisseriales</taxon>
        <taxon>Neisseriaceae</taxon>
        <taxon>Vitreoscilla</taxon>
    </lineage>
</organism>